<evidence type="ECO:0000256" key="1">
    <source>
        <dbReference type="ARBA" id="ARBA00000642"/>
    </source>
</evidence>
<dbReference type="InterPro" id="IPR036043">
    <property type="entry name" value="Phosphoglycerate_kinase_sf"/>
</dbReference>
<dbReference type="GO" id="GO:0006096">
    <property type="term" value="P:glycolytic process"/>
    <property type="evidence" value="ECO:0007669"/>
    <property type="project" value="InterPro"/>
</dbReference>
<feature type="binding site" evidence="7">
    <location>
        <position position="193"/>
    </location>
    <ligand>
        <name>ATP</name>
        <dbReference type="ChEBI" id="CHEBI:30616"/>
    </ligand>
</feature>
<dbReference type="GO" id="GO:0005829">
    <property type="term" value="C:cytosol"/>
    <property type="evidence" value="ECO:0007669"/>
    <property type="project" value="TreeGrafter"/>
</dbReference>
<dbReference type="GO" id="GO:0004618">
    <property type="term" value="F:phosphoglycerate kinase activity"/>
    <property type="evidence" value="ECO:0007669"/>
    <property type="project" value="UniProtKB-EC"/>
</dbReference>
<dbReference type="STRING" id="1798481.A2678_03100"/>
<organism evidence="9 10">
    <name type="scientific">Candidatus Kaiserbacteria bacterium RIFCSPHIGHO2_01_FULL_53_31</name>
    <dbReference type="NCBI Taxonomy" id="1798481"/>
    <lineage>
        <taxon>Bacteria</taxon>
        <taxon>Candidatus Kaiseribacteriota</taxon>
    </lineage>
</organism>
<evidence type="ECO:0000256" key="6">
    <source>
        <dbReference type="ARBA" id="ARBA00022840"/>
    </source>
</evidence>
<reference evidence="9 10" key="1">
    <citation type="journal article" date="2016" name="Nat. Commun.">
        <title>Thousands of microbial genomes shed light on interconnected biogeochemical processes in an aquifer system.</title>
        <authorList>
            <person name="Anantharaman K."/>
            <person name="Brown C.T."/>
            <person name="Hug L.A."/>
            <person name="Sharon I."/>
            <person name="Castelle C.J."/>
            <person name="Probst A.J."/>
            <person name="Thomas B.C."/>
            <person name="Singh A."/>
            <person name="Wilkins M.J."/>
            <person name="Karaoz U."/>
            <person name="Brodie E.L."/>
            <person name="Williams K.H."/>
            <person name="Hubbard S.S."/>
            <person name="Banfield J.F."/>
        </authorList>
    </citation>
    <scope>NUCLEOTIDE SEQUENCE [LARGE SCALE GENOMIC DNA]</scope>
</reference>
<dbReference type="PANTHER" id="PTHR11406:SF23">
    <property type="entry name" value="PHOSPHOGLYCERATE KINASE 1, CHLOROPLASTIC-RELATED"/>
    <property type="match status" value="1"/>
</dbReference>
<gene>
    <name evidence="9" type="ORF">A2678_03100</name>
</gene>
<evidence type="ECO:0000256" key="4">
    <source>
        <dbReference type="ARBA" id="ARBA00022741"/>
    </source>
</evidence>
<dbReference type="InterPro" id="IPR001576">
    <property type="entry name" value="Phosphoglycerate_kinase"/>
</dbReference>
<comment type="caution">
    <text evidence="9">The sequence shown here is derived from an EMBL/GenBank/DDBJ whole genome shotgun (WGS) entry which is preliminary data.</text>
</comment>
<dbReference type="EMBL" id="MFKU01000014">
    <property type="protein sequence ID" value="OGG48398.1"/>
    <property type="molecule type" value="Genomic_DNA"/>
</dbReference>
<dbReference type="Gene3D" id="3.40.50.1260">
    <property type="entry name" value="Phosphoglycerate kinase, N-terminal domain"/>
    <property type="match status" value="2"/>
</dbReference>
<comment type="catalytic activity">
    <reaction evidence="1 8">
        <text>(2R)-3-phosphoglycerate + ATP = (2R)-3-phospho-glyceroyl phosphate + ADP</text>
        <dbReference type="Rhea" id="RHEA:14801"/>
        <dbReference type="ChEBI" id="CHEBI:30616"/>
        <dbReference type="ChEBI" id="CHEBI:57604"/>
        <dbReference type="ChEBI" id="CHEBI:58272"/>
        <dbReference type="ChEBI" id="CHEBI:456216"/>
        <dbReference type="EC" id="2.7.2.3"/>
    </reaction>
</comment>
<dbReference type="InterPro" id="IPR015824">
    <property type="entry name" value="Phosphoglycerate_kinase_N"/>
</dbReference>
<evidence type="ECO:0000256" key="2">
    <source>
        <dbReference type="ARBA" id="ARBA00013061"/>
    </source>
</evidence>
<evidence type="ECO:0000313" key="10">
    <source>
        <dbReference type="Proteomes" id="UP000178815"/>
    </source>
</evidence>
<keyword evidence="5 8" id="KW-0418">Kinase</keyword>
<dbReference type="GO" id="GO:0043531">
    <property type="term" value="F:ADP binding"/>
    <property type="evidence" value="ECO:0007669"/>
    <property type="project" value="TreeGrafter"/>
</dbReference>
<dbReference type="Proteomes" id="UP000178815">
    <property type="component" value="Unassembled WGS sequence"/>
</dbReference>
<sequence>MRFVRDIGLFENIPILVRATLNVPTEHCVIADEYRLRRTIPTIRYLTQRGARVVLISHLGQKGTETLAPVADALRKLLPGVSFFPETIGASTRAAVRDLMPGKVLVLENLRRNRGEVMNDVTFAHELAALGDVFVEDSFDTCHRTHASIVRLPKILPSYAGILLEEEVAALTRARTPTHPALAIIGGAKFSTKEPVLRALIATYDRVFVGGALASDFLKGAGHVVGKSLVGSGGSAQIKELLSNPKLVLPIDILVVPESALASADARSHARVALVEEVRSDEIILDVGPATTVLLGELIRRAKSILWNGPLGNYENGFADATNMVARAVASSSTDSTIGGGDTVASIEKLGLLSQFSFVSTGGGAMLEFLAHGGTLPGIEALG</sequence>
<accession>A0A1F6CGX9</accession>
<dbReference type="GO" id="GO:0006094">
    <property type="term" value="P:gluconeogenesis"/>
    <property type="evidence" value="ECO:0007669"/>
    <property type="project" value="TreeGrafter"/>
</dbReference>
<evidence type="ECO:0000256" key="8">
    <source>
        <dbReference type="RuleBase" id="RU000532"/>
    </source>
</evidence>
<evidence type="ECO:0000256" key="3">
    <source>
        <dbReference type="ARBA" id="ARBA00022679"/>
    </source>
</evidence>
<dbReference type="PRINTS" id="PR00477">
    <property type="entry name" value="PHGLYCKINASE"/>
</dbReference>
<comment type="similarity">
    <text evidence="8">Belongs to the phosphoglycerate kinase family.</text>
</comment>
<evidence type="ECO:0000256" key="7">
    <source>
        <dbReference type="PIRSR" id="PIRSR000724-2"/>
    </source>
</evidence>
<dbReference type="SUPFAM" id="SSF53748">
    <property type="entry name" value="Phosphoglycerate kinase"/>
    <property type="match status" value="1"/>
</dbReference>
<dbReference type="PANTHER" id="PTHR11406">
    <property type="entry name" value="PHOSPHOGLYCERATE KINASE"/>
    <property type="match status" value="1"/>
</dbReference>
<evidence type="ECO:0000313" key="9">
    <source>
        <dbReference type="EMBL" id="OGG48398.1"/>
    </source>
</evidence>
<evidence type="ECO:0000256" key="5">
    <source>
        <dbReference type="ARBA" id="ARBA00022777"/>
    </source>
</evidence>
<keyword evidence="4" id="KW-0547">Nucleotide-binding</keyword>
<feature type="binding site" evidence="7">
    <location>
        <position position="315"/>
    </location>
    <ligand>
        <name>ATP</name>
        <dbReference type="ChEBI" id="CHEBI:30616"/>
    </ligand>
</feature>
<dbReference type="PIRSF" id="PIRSF000724">
    <property type="entry name" value="Pgk"/>
    <property type="match status" value="1"/>
</dbReference>
<dbReference type="Pfam" id="PF00162">
    <property type="entry name" value="PGK"/>
    <property type="match status" value="1"/>
</dbReference>
<dbReference type="GO" id="GO:0005524">
    <property type="term" value="F:ATP binding"/>
    <property type="evidence" value="ECO:0007669"/>
    <property type="project" value="UniProtKB-KW"/>
</dbReference>
<dbReference type="EC" id="2.7.2.3" evidence="2 8"/>
<proteinExistence type="inferred from homology"/>
<feature type="binding site" evidence="7">
    <location>
        <begin position="340"/>
        <end position="343"/>
    </location>
    <ligand>
        <name>ATP</name>
        <dbReference type="ChEBI" id="CHEBI:30616"/>
    </ligand>
</feature>
<keyword evidence="3 8" id="KW-0808">Transferase</keyword>
<keyword evidence="6 7" id="KW-0067">ATP-binding</keyword>
<protein>
    <recommendedName>
        <fullName evidence="2 8">Phosphoglycerate kinase</fullName>
        <ecNumber evidence="2 8">2.7.2.3</ecNumber>
    </recommendedName>
</protein>
<name>A0A1F6CGX9_9BACT</name>
<dbReference type="AlphaFoldDB" id="A0A1F6CGX9"/>